<sequence>MGAPQRERNLAELVCQQLPQNQQRPSEQAPMGALVRSRPRCDWSGRRFPYGSPTRIAFSVGRQYKDGGGIVTHAGRRSNTGVLGTVGEHCWPGPSGRVLHLNCLLSGEGEALLSCVPMQGGRGLAFNSADPSVLSNTVA</sequence>
<organism evidence="1 2">
    <name type="scientific">Dallia pectoralis</name>
    <name type="common">Alaska blackfish</name>
    <dbReference type="NCBI Taxonomy" id="75939"/>
    <lineage>
        <taxon>Eukaryota</taxon>
        <taxon>Metazoa</taxon>
        <taxon>Chordata</taxon>
        <taxon>Craniata</taxon>
        <taxon>Vertebrata</taxon>
        <taxon>Euteleostomi</taxon>
        <taxon>Actinopterygii</taxon>
        <taxon>Neopterygii</taxon>
        <taxon>Teleostei</taxon>
        <taxon>Protacanthopterygii</taxon>
        <taxon>Esociformes</taxon>
        <taxon>Umbridae</taxon>
        <taxon>Dallia</taxon>
    </lineage>
</organism>
<accession>A0ACC2F361</accession>
<protein>
    <submittedName>
        <fullName evidence="1">Uncharacterized protein</fullName>
    </submittedName>
</protein>
<reference evidence="1" key="1">
    <citation type="submission" date="2021-05" db="EMBL/GenBank/DDBJ databases">
        <authorList>
            <person name="Pan Q."/>
            <person name="Jouanno E."/>
            <person name="Zahm M."/>
            <person name="Klopp C."/>
            <person name="Cabau C."/>
            <person name="Louis A."/>
            <person name="Berthelot C."/>
            <person name="Parey E."/>
            <person name="Roest Crollius H."/>
            <person name="Montfort J."/>
            <person name="Robinson-Rechavi M."/>
            <person name="Bouchez O."/>
            <person name="Lampietro C."/>
            <person name="Lopez Roques C."/>
            <person name="Donnadieu C."/>
            <person name="Postlethwait J."/>
            <person name="Bobe J."/>
            <person name="Dillon D."/>
            <person name="Chandos A."/>
            <person name="von Hippel F."/>
            <person name="Guiguen Y."/>
        </authorList>
    </citation>
    <scope>NUCLEOTIDE SEQUENCE</scope>
    <source>
        <strain evidence="1">YG-Jan2019</strain>
    </source>
</reference>
<evidence type="ECO:0000313" key="2">
    <source>
        <dbReference type="Proteomes" id="UP001157502"/>
    </source>
</evidence>
<name>A0ACC2F361_DALPE</name>
<keyword evidence="2" id="KW-1185">Reference proteome</keyword>
<gene>
    <name evidence="1" type="ORF">DPEC_G00344150</name>
</gene>
<evidence type="ECO:0000313" key="1">
    <source>
        <dbReference type="EMBL" id="KAJ7985792.1"/>
    </source>
</evidence>
<comment type="caution">
    <text evidence="1">The sequence shown here is derived from an EMBL/GenBank/DDBJ whole genome shotgun (WGS) entry which is preliminary data.</text>
</comment>
<dbReference type="Proteomes" id="UP001157502">
    <property type="component" value="Chromosome 35"/>
</dbReference>
<proteinExistence type="predicted"/>
<dbReference type="EMBL" id="CM055762">
    <property type="protein sequence ID" value="KAJ7985792.1"/>
    <property type="molecule type" value="Genomic_DNA"/>
</dbReference>